<sequence length="141" mass="15364">MRRAFNIVAAVIALASGAAVLQLKLTVQAKQDELNALARQIHDDRDALRVLEAEWAYLTSPASLQERSVRFLALMPPSADQIITDPRVIPFRPRGEFAEADPGVMLERKLLPKRPTGEGQPHGEETSGLDVISETVVGGGR</sequence>
<evidence type="ECO:0000256" key="3">
    <source>
        <dbReference type="SAM" id="SignalP"/>
    </source>
</evidence>
<feature type="coiled-coil region" evidence="1">
    <location>
        <begin position="20"/>
        <end position="54"/>
    </location>
</feature>
<name>A0AAE9XSJ1_9PROT</name>
<dbReference type="Proteomes" id="UP001217500">
    <property type="component" value="Chromosome"/>
</dbReference>
<keyword evidence="1" id="KW-0175">Coiled coil</keyword>
<feature type="chain" id="PRO_5041962274" description="Cell division protein FtsL" evidence="3">
    <location>
        <begin position="22"/>
        <end position="141"/>
    </location>
</feature>
<evidence type="ECO:0008006" key="6">
    <source>
        <dbReference type="Google" id="ProtNLM"/>
    </source>
</evidence>
<dbReference type="RefSeq" id="WP_289505255.1">
    <property type="nucleotide sequence ID" value="NZ_CP116805.1"/>
</dbReference>
<organism evidence="4 5">
    <name type="scientific">Gimibacter soli</name>
    <dbReference type="NCBI Taxonomy" id="3024400"/>
    <lineage>
        <taxon>Bacteria</taxon>
        <taxon>Pseudomonadati</taxon>
        <taxon>Pseudomonadota</taxon>
        <taxon>Alphaproteobacteria</taxon>
        <taxon>Kordiimonadales</taxon>
        <taxon>Temperatibacteraceae</taxon>
        <taxon>Gimibacter</taxon>
    </lineage>
</organism>
<feature type="region of interest" description="Disordered" evidence="2">
    <location>
        <begin position="111"/>
        <end position="141"/>
    </location>
</feature>
<evidence type="ECO:0000313" key="4">
    <source>
        <dbReference type="EMBL" id="WCL55444.1"/>
    </source>
</evidence>
<reference evidence="4" key="1">
    <citation type="submission" date="2023-01" db="EMBL/GenBank/DDBJ databases">
        <title>The genome sequence of Kordiimonadaceae bacterium 6D33.</title>
        <authorList>
            <person name="Liu Y."/>
        </authorList>
    </citation>
    <scope>NUCLEOTIDE SEQUENCE</scope>
    <source>
        <strain evidence="4">6D33</strain>
    </source>
</reference>
<dbReference type="EMBL" id="CP116805">
    <property type="protein sequence ID" value="WCL55444.1"/>
    <property type="molecule type" value="Genomic_DNA"/>
</dbReference>
<keyword evidence="5" id="KW-1185">Reference proteome</keyword>
<dbReference type="AlphaFoldDB" id="A0AAE9XSJ1"/>
<evidence type="ECO:0000256" key="1">
    <source>
        <dbReference type="SAM" id="Coils"/>
    </source>
</evidence>
<feature type="signal peptide" evidence="3">
    <location>
        <begin position="1"/>
        <end position="21"/>
    </location>
</feature>
<protein>
    <recommendedName>
        <fullName evidence="6">Cell division protein FtsL</fullName>
    </recommendedName>
</protein>
<accession>A0AAE9XSJ1</accession>
<proteinExistence type="predicted"/>
<evidence type="ECO:0000313" key="5">
    <source>
        <dbReference type="Proteomes" id="UP001217500"/>
    </source>
</evidence>
<keyword evidence="3" id="KW-0732">Signal</keyword>
<gene>
    <name evidence="4" type="ORF">PH603_06690</name>
</gene>
<evidence type="ECO:0000256" key="2">
    <source>
        <dbReference type="SAM" id="MobiDB-lite"/>
    </source>
</evidence>
<dbReference type="KEGG" id="gso:PH603_06690"/>